<organism evidence="4 5">
    <name type="scientific">Chironomus riparius</name>
    <dbReference type="NCBI Taxonomy" id="315576"/>
    <lineage>
        <taxon>Eukaryota</taxon>
        <taxon>Metazoa</taxon>
        <taxon>Ecdysozoa</taxon>
        <taxon>Arthropoda</taxon>
        <taxon>Hexapoda</taxon>
        <taxon>Insecta</taxon>
        <taxon>Pterygota</taxon>
        <taxon>Neoptera</taxon>
        <taxon>Endopterygota</taxon>
        <taxon>Diptera</taxon>
        <taxon>Nematocera</taxon>
        <taxon>Chironomoidea</taxon>
        <taxon>Chironomidae</taxon>
        <taxon>Chironominae</taxon>
        <taxon>Chironomus</taxon>
    </lineage>
</organism>
<dbReference type="Pfam" id="PF00112">
    <property type="entry name" value="Peptidase_C1"/>
    <property type="match status" value="1"/>
</dbReference>
<proteinExistence type="inferred from homology"/>
<keyword evidence="2" id="KW-1015">Disulfide bond</keyword>
<accession>A0A9N9WV90</accession>
<dbReference type="PANTHER" id="PTHR12411">
    <property type="entry name" value="CYSTEINE PROTEASE FAMILY C1-RELATED"/>
    <property type="match status" value="1"/>
</dbReference>
<gene>
    <name evidence="4" type="ORF">CHIRRI_LOCUS13399</name>
</gene>
<dbReference type="InterPro" id="IPR000668">
    <property type="entry name" value="Peptidase_C1A_C"/>
</dbReference>
<dbReference type="CDD" id="cd02248">
    <property type="entry name" value="Peptidase_C1A"/>
    <property type="match status" value="1"/>
</dbReference>
<comment type="similarity">
    <text evidence="1">Belongs to the peptidase C1 family.</text>
</comment>
<sequence>MATSLAYSRFNDITTEKLYPYLGADSICFYNVSQTRFNFSQPIMIPSGDEEALKIAVALYGPITTAIDANQESLFGYSTGVYYEPQCTQWLNHAVLVVGYGTDKVGGDYWIIKNSWSSLWGENGYFRLARNRNNHCGISKYAVYVKLNKINHK</sequence>
<dbReference type="PROSITE" id="PS00640">
    <property type="entry name" value="THIOL_PROTEASE_ASN"/>
    <property type="match status" value="1"/>
</dbReference>
<feature type="domain" description="Peptidase C1A papain C-terminal" evidence="3">
    <location>
        <begin position="2"/>
        <end position="146"/>
    </location>
</feature>
<evidence type="ECO:0000313" key="4">
    <source>
        <dbReference type="EMBL" id="CAG9810586.1"/>
    </source>
</evidence>
<dbReference type="GO" id="GO:0008234">
    <property type="term" value="F:cysteine-type peptidase activity"/>
    <property type="evidence" value="ECO:0007669"/>
    <property type="project" value="InterPro"/>
</dbReference>
<dbReference type="Gene3D" id="3.90.70.10">
    <property type="entry name" value="Cysteine proteinases"/>
    <property type="match status" value="1"/>
</dbReference>
<dbReference type="Proteomes" id="UP001153620">
    <property type="component" value="Chromosome 4"/>
</dbReference>
<evidence type="ECO:0000259" key="3">
    <source>
        <dbReference type="SMART" id="SM00645"/>
    </source>
</evidence>
<evidence type="ECO:0000256" key="1">
    <source>
        <dbReference type="ARBA" id="ARBA00008455"/>
    </source>
</evidence>
<reference evidence="4" key="2">
    <citation type="submission" date="2022-10" db="EMBL/GenBank/DDBJ databases">
        <authorList>
            <consortium name="ENA_rothamsted_submissions"/>
            <consortium name="culmorum"/>
            <person name="King R."/>
        </authorList>
    </citation>
    <scope>NUCLEOTIDE SEQUENCE</scope>
</reference>
<dbReference type="InterPro" id="IPR025661">
    <property type="entry name" value="Pept_asp_AS"/>
</dbReference>
<dbReference type="PROSITE" id="PS00639">
    <property type="entry name" value="THIOL_PROTEASE_HIS"/>
    <property type="match status" value="1"/>
</dbReference>
<dbReference type="SMART" id="SM00645">
    <property type="entry name" value="Pept_C1"/>
    <property type="match status" value="1"/>
</dbReference>
<evidence type="ECO:0000256" key="2">
    <source>
        <dbReference type="ARBA" id="ARBA00023157"/>
    </source>
</evidence>
<dbReference type="SUPFAM" id="SSF54001">
    <property type="entry name" value="Cysteine proteinases"/>
    <property type="match status" value="1"/>
</dbReference>
<name>A0A9N9WV90_9DIPT</name>
<dbReference type="InterPro" id="IPR025660">
    <property type="entry name" value="Pept_his_AS"/>
</dbReference>
<dbReference type="InterPro" id="IPR013128">
    <property type="entry name" value="Peptidase_C1A"/>
</dbReference>
<dbReference type="OrthoDB" id="7852805at2759"/>
<dbReference type="AlphaFoldDB" id="A0A9N9WV90"/>
<dbReference type="EMBL" id="OU895880">
    <property type="protein sequence ID" value="CAG9810586.1"/>
    <property type="molecule type" value="Genomic_DNA"/>
</dbReference>
<dbReference type="InterPro" id="IPR038765">
    <property type="entry name" value="Papain-like_cys_pep_sf"/>
</dbReference>
<keyword evidence="5" id="KW-1185">Reference proteome</keyword>
<dbReference type="InterPro" id="IPR039417">
    <property type="entry name" value="Peptidase_C1A_papain-like"/>
</dbReference>
<protein>
    <recommendedName>
        <fullName evidence="3">Peptidase C1A papain C-terminal domain-containing protein</fullName>
    </recommendedName>
</protein>
<reference evidence="4" key="1">
    <citation type="submission" date="2022-01" db="EMBL/GenBank/DDBJ databases">
        <authorList>
            <person name="King R."/>
        </authorList>
    </citation>
    <scope>NUCLEOTIDE SEQUENCE</scope>
</reference>
<dbReference type="GO" id="GO:0006508">
    <property type="term" value="P:proteolysis"/>
    <property type="evidence" value="ECO:0007669"/>
    <property type="project" value="InterPro"/>
</dbReference>
<evidence type="ECO:0000313" key="5">
    <source>
        <dbReference type="Proteomes" id="UP001153620"/>
    </source>
</evidence>